<evidence type="ECO:0000313" key="1">
    <source>
        <dbReference type="EMBL" id="SEM23195.1"/>
    </source>
</evidence>
<dbReference type="Pfam" id="PF08734">
    <property type="entry name" value="GYD"/>
    <property type="match status" value="1"/>
</dbReference>
<dbReference type="Proteomes" id="UP000198744">
    <property type="component" value="Unassembled WGS sequence"/>
</dbReference>
<organism evidence="1 2">
    <name type="scientific">Syntrophus gentianae</name>
    <dbReference type="NCBI Taxonomy" id="43775"/>
    <lineage>
        <taxon>Bacteria</taxon>
        <taxon>Pseudomonadati</taxon>
        <taxon>Thermodesulfobacteriota</taxon>
        <taxon>Syntrophia</taxon>
        <taxon>Syntrophales</taxon>
        <taxon>Syntrophaceae</taxon>
        <taxon>Syntrophus</taxon>
    </lineage>
</organism>
<name>A0A1H7WPQ1_9BACT</name>
<keyword evidence="2" id="KW-1185">Reference proteome</keyword>
<protein>
    <submittedName>
        <fullName evidence="1">Uncharacterized protein, contains GYD domain</fullName>
    </submittedName>
</protein>
<dbReference type="InterPro" id="IPR014845">
    <property type="entry name" value="GYD/TTHA1554"/>
</dbReference>
<reference evidence="1 2" key="1">
    <citation type="submission" date="2016-10" db="EMBL/GenBank/DDBJ databases">
        <authorList>
            <person name="de Groot N.N."/>
        </authorList>
    </citation>
    <scope>NUCLEOTIDE SEQUENCE [LARGE SCALE GENOMIC DNA]</scope>
    <source>
        <strain evidence="1 2">DSM 8423</strain>
    </source>
</reference>
<accession>A0A1H7WPQ1</accession>
<gene>
    <name evidence="1" type="ORF">SAMN04489760_10777</name>
</gene>
<evidence type="ECO:0000313" key="2">
    <source>
        <dbReference type="Proteomes" id="UP000198744"/>
    </source>
</evidence>
<dbReference type="OrthoDB" id="1550863at2"/>
<dbReference type="AlphaFoldDB" id="A0A1H7WPQ1"/>
<proteinExistence type="predicted"/>
<dbReference type="EMBL" id="FOBS01000007">
    <property type="protein sequence ID" value="SEM23195.1"/>
    <property type="molecule type" value="Genomic_DNA"/>
</dbReference>
<sequence length="100" mass="11179">MGTYIMMTKLSPEAVAKPQSLTELNDQVEARIKKECPEVKWIANYAVLGACDYLDIFEAPDADAATKVALIVRSFGHATTETWIATKWDRFENLVANLKT</sequence>
<dbReference type="RefSeq" id="WP_093882937.1">
    <property type="nucleotide sequence ID" value="NZ_FOBS01000007.1"/>
</dbReference>
<dbReference type="STRING" id="43775.SAMN04489760_10777"/>